<protein>
    <submittedName>
        <fullName evidence="2">Uncharacterized protein</fullName>
    </submittedName>
</protein>
<dbReference type="EMBL" id="CAJNNV010002159">
    <property type="protein sequence ID" value="CAE8586646.1"/>
    <property type="molecule type" value="Genomic_DNA"/>
</dbReference>
<evidence type="ECO:0000313" key="2">
    <source>
        <dbReference type="EMBL" id="CAE8586646.1"/>
    </source>
</evidence>
<feature type="non-terminal residue" evidence="2">
    <location>
        <position position="1"/>
    </location>
</feature>
<sequence>MSAAATRRLGPRSRPRGSTGIGQDTREFVDFGVGDVRVLSGQRLSLVLWLKDSPEAVAAGTSPWYHEAAAAGDADAQSNLGQNYFAGRVHYFPMVFGSHSGTESFTCSSAMFWWRQAAEQGYADAQRQLACYWLLAAAKQEARKLLPGGLEARNWKLTSAGSALQAESAVLWLLMAAGCGSAEAQLWLGELCLARAAEKSEPPASTEDLQLHNSKDCFFRSRAWFWLAEAAKRGNLEAQLSLGQALLSRATEVGDNKSLFWALLGLAWLGAAAGCGGDSYEQALVAALRAPGAAALLEEAAKAAAAKDARERKLLSWIATVGRPSEWCAEPSA</sequence>
<evidence type="ECO:0000313" key="3">
    <source>
        <dbReference type="Proteomes" id="UP000654075"/>
    </source>
</evidence>
<dbReference type="Proteomes" id="UP000654075">
    <property type="component" value="Unassembled WGS sequence"/>
</dbReference>
<organism evidence="2 3">
    <name type="scientific">Polarella glacialis</name>
    <name type="common">Dinoflagellate</name>
    <dbReference type="NCBI Taxonomy" id="89957"/>
    <lineage>
        <taxon>Eukaryota</taxon>
        <taxon>Sar</taxon>
        <taxon>Alveolata</taxon>
        <taxon>Dinophyceae</taxon>
        <taxon>Suessiales</taxon>
        <taxon>Suessiaceae</taxon>
        <taxon>Polarella</taxon>
    </lineage>
</organism>
<dbReference type="InterPro" id="IPR011990">
    <property type="entry name" value="TPR-like_helical_dom_sf"/>
</dbReference>
<dbReference type="Gene3D" id="1.25.40.10">
    <property type="entry name" value="Tetratricopeptide repeat domain"/>
    <property type="match status" value="1"/>
</dbReference>
<dbReference type="SUPFAM" id="SSF81901">
    <property type="entry name" value="HCP-like"/>
    <property type="match status" value="1"/>
</dbReference>
<feature type="region of interest" description="Disordered" evidence="1">
    <location>
        <begin position="1"/>
        <end position="23"/>
    </location>
</feature>
<proteinExistence type="predicted"/>
<keyword evidence="3" id="KW-1185">Reference proteome</keyword>
<accession>A0A813DKL1</accession>
<reference evidence="2" key="1">
    <citation type="submission" date="2021-02" db="EMBL/GenBank/DDBJ databases">
        <authorList>
            <person name="Dougan E. K."/>
            <person name="Rhodes N."/>
            <person name="Thang M."/>
            <person name="Chan C."/>
        </authorList>
    </citation>
    <scope>NUCLEOTIDE SEQUENCE</scope>
</reference>
<gene>
    <name evidence="2" type="ORF">PGLA1383_LOCUS5495</name>
</gene>
<evidence type="ECO:0000256" key="1">
    <source>
        <dbReference type="SAM" id="MobiDB-lite"/>
    </source>
</evidence>
<dbReference type="AlphaFoldDB" id="A0A813DKL1"/>
<comment type="caution">
    <text evidence="2">The sequence shown here is derived from an EMBL/GenBank/DDBJ whole genome shotgun (WGS) entry which is preliminary data.</text>
</comment>
<name>A0A813DKL1_POLGL</name>